<dbReference type="GeneID" id="24126555"/>
<dbReference type="KEGG" id="spar:SPRG_04084"/>
<evidence type="ECO:0000313" key="3">
    <source>
        <dbReference type="EMBL" id="KDO31469.1"/>
    </source>
</evidence>
<dbReference type="OrthoDB" id="10249250at2759"/>
<reference evidence="3 4" key="1">
    <citation type="journal article" date="2013" name="PLoS Genet.">
        <title>Distinctive expansion of potential virulence genes in the genome of the oomycete fish pathogen Saprolegnia parasitica.</title>
        <authorList>
            <person name="Jiang R.H."/>
            <person name="de Bruijn I."/>
            <person name="Haas B.J."/>
            <person name="Belmonte R."/>
            <person name="Lobach L."/>
            <person name="Christie J."/>
            <person name="van den Ackerveken G."/>
            <person name="Bottin A."/>
            <person name="Bulone V."/>
            <person name="Diaz-Moreno S.M."/>
            <person name="Dumas B."/>
            <person name="Fan L."/>
            <person name="Gaulin E."/>
            <person name="Govers F."/>
            <person name="Grenville-Briggs L.J."/>
            <person name="Horner N.R."/>
            <person name="Levin J.Z."/>
            <person name="Mammella M."/>
            <person name="Meijer H.J."/>
            <person name="Morris P."/>
            <person name="Nusbaum C."/>
            <person name="Oome S."/>
            <person name="Phillips A.J."/>
            <person name="van Rooyen D."/>
            <person name="Rzeszutek E."/>
            <person name="Saraiva M."/>
            <person name="Secombes C.J."/>
            <person name="Seidl M.F."/>
            <person name="Snel B."/>
            <person name="Stassen J.H."/>
            <person name="Sykes S."/>
            <person name="Tripathy S."/>
            <person name="van den Berg H."/>
            <person name="Vega-Arreguin J.C."/>
            <person name="Wawra S."/>
            <person name="Young S.K."/>
            <person name="Zeng Q."/>
            <person name="Dieguez-Uribeondo J."/>
            <person name="Russ C."/>
            <person name="Tyler B.M."/>
            <person name="van West P."/>
        </authorList>
    </citation>
    <scope>NUCLEOTIDE SEQUENCE [LARGE SCALE GENOMIC DNA]</scope>
    <source>
        <strain evidence="3 4">CBS 223.65</strain>
    </source>
</reference>
<keyword evidence="4" id="KW-1185">Reference proteome</keyword>
<sequence length="154" mass="17437">MVASAHLTGLWRGNGWCLASDCYSSFCYPEEMLSLAKTVAKRSTRSFSTIEKDLPNMIDQAVGRQGAELKLAEEGIELFSRDPIFTEESQGNSKENPILVPSFNSHRAIGISHNDSPYIKWFNLHEGKVFYVPDYDKYFKLDNRNPNKGAAHHH</sequence>
<evidence type="ECO:0000313" key="4">
    <source>
        <dbReference type="Proteomes" id="UP000030745"/>
    </source>
</evidence>
<name>A0A067CL80_SAPPC</name>
<dbReference type="AlphaFoldDB" id="A0A067CL80"/>
<protein>
    <submittedName>
        <fullName evidence="3">Uncharacterized protein</fullName>
    </submittedName>
</protein>
<evidence type="ECO:0000256" key="2">
    <source>
        <dbReference type="ARBA" id="ARBA00022833"/>
    </source>
</evidence>
<dbReference type="VEuPathDB" id="FungiDB:SPRG_04084"/>
<dbReference type="Gene3D" id="2.60.11.10">
    <property type="entry name" value="Cytochrome c oxidase, subunit Vb"/>
    <property type="match status" value="1"/>
</dbReference>
<keyword evidence="1" id="KW-0479">Metal-binding</keyword>
<dbReference type="GO" id="GO:0005740">
    <property type="term" value="C:mitochondrial envelope"/>
    <property type="evidence" value="ECO:0007669"/>
    <property type="project" value="InterPro"/>
</dbReference>
<dbReference type="InterPro" id="IPR036972">
    <property type="entry name" value="Cyt_c_oxidase_su5b_sf"/>
</dbReference>
<dbReference type="GO" id="GO:0045277">
    <property type="term" value="C:respiratory chain complex IV"/>
    <property type="evidence" value="ECO:0007669"/>
    <property type="project" value="InterPro"/>
</dbReference>
<dbReference type="Proteomes" id="UP000030745">
    <property type="component" value="Unassembled WGS sequence"/>
</dbReference>
<dbReference type="SUPFAM" id="SSF57802">
    <property type="entry name" value="Rubredoxin-like"/>
    <property type="match status" value="1"/>
</dbReference>
<keyword evidence="2" id="KW-0862">Zinc</keyword>
<dbReference type="Pfam" id="PF01215">
    <property type="entry name" value="COX5B"/>
    <property type="match status" value="1"/>
</dbReference>
<dbReference type="PANTHER" id="PTHR10122">
    <property type="entry name" value="CYTOCHROME C OXIDASE SUBUNIT 5B, MITOCHONDRIAL"/>
    <property type="match status" value="1"/>
</dbReference>
<gene>
    <name evidence="3" type="ORF">SPRG_04084</name>
</gene>
<dbReference type="RefSeq" id="XP_012198062.1">
    <property type="nucleotide sequence ID" value="XM_012342672.1"/>
</dbReference>
<evidence type="ECO:0000256" key="1">
    <source>
        <dbReference type="ARBA" id="ARBA00022723"/>
    </source>
</evidence>
<dbReference type="EMBL" id="KK583198">
    <property type="protein sequence ID" value="KDO31469.1"/>
    <property type="molecule type" value="Genomic_DNA"/>
</dbReference>
<dbReference type="GO" id="GO:0006123">
    <property type="term" value="P:mitochondrial electron transport, cytochrome c to oxygen"/>
    <property type="evidence" value="ECO:0007669"/>
    <property type="project" value="InterPro"/>
</dbReference>
<dbReference type="InterPro" id="IPR002124">
    <property type="entry name" value="Cyt_c_oxidase_su5b"/>
</dbReference>
<dbReference type="GO" id="GO:0046872">
    <property type="term" value="F:metal ion binding"/>
    <property type="evidence" value="ECO:0007669"/>
    <property type="project" value="UniProtKB-KW"/>
</dbReference>
<dbReference type="PANTHER" id="PTHR10122:SF0">
    <property type="entry name" value="CYTOCHROME C OXIDASE SUBUNIT 5B, ISOFORM A-RELATED"/>
    <property type="match status" value="1"/>
</dbReference>
<organism evidence="3 4">
    <name type="scientific">Saprolegnia parasitica (strain CBS 223.65)</name>
    <dbReference type="NCBI Taxonomy" id="695850"/>
    <lineage>
        <taxon>Eukaryota</taxon>
        <taxon>Sar</taxon>
        <taxon>Stramenopiles</taxon>
        <taxon>Oomycota</taxon>
        <taxon>Saprolegniomycetes</taxon>
        <taxon>Saprolegniales</taxon>
        <taxon>Saprolegniaceae</taxon>
        <taxon>Saprolegnia</taxon>
    </lineage>
</organism>
<proteinExistence type="predicted"/>
<accession>A0A067CL80</accession>
<dbReference type="OMA" id="WCLASDC"/>
<dbReference type="STRING" id="695850.A0A067CL80"/>